<proteinExistence type="predicted"/>
<keyword evidence="2" id="KW-1185">Reference proteome</keyword>
<accession>A0ABV5FCM5</accession>
<protein>
    <submittedName>
        <fullName evidence="1">RloB family protein</fullName>
    </submittedName>
</protein>
<dbReference type="RefSeq" id="WP_379861428.1">
    <property type="nucleotide sequence ID" value="NZ_JBHMFC010000058.1"/>
</dbReference>
<gene>
    <name evidence="1" type="ORF">ACFFU9_10670</name>
</gene>
<evidence type="ECO:0000313" key="2">
    <source>
        <dbReference type="Proteomes" id="UP001589585"/>
    </source>
</evidence>
<dbReference type="EMBL" id="JBHMFC010000058">
    <property type="protein sequence ID" value="MFB9057204.1"/>
    <property type="molecule type" value="Genomic_DNA"/>
</dbReference>
<comment type="caution">
    <text evidence="1">The sequence shown here is derived from an EMBL/GenBank/DDBJ whole genome shotgun (WGS) entry which is preliminary data.</text>
</comment>
<dbReference type="Pfam" id="PF13707">
    <property type="entry name" value="RloB"/>
    <property type="match status" value="1"/>
</dbReference>
<name>A0ABV5FCM5_9FLAO</name>
<sequence length="222" mass="26340">MSREPIPLVRQGGFREAEKMFILSYEGKVSEKKYFEDFRSSEIFNGNGLIEIISLKRPANRGSDPISVKKLLQEAKKEYRFKDTDEFWLIIDRDDWEEIHNHNFDKLVDDCKKEDNFFLAMSNPCFEIWLILHLKDINEYDESEKQKLISNDKISNAKNYIDIVLGEIKGRGYNKRPNPRFFLPLTRMAINRAKELNNENEEYPKKLGTHIYKLIEKLIIND</sequence>
<dbReference type="InterPro" id="IPR025591">
    <property type="entry name" value="RloB"/>
</dbReference>
<dbReference type="Proteomes" id="UP001589585">
    <property type="component" value="Unassembled WGS sequence"/>
</dbReference>
<evidence type="ECO:0000313" key="1">
    <source>
        <dbReference type="EMBL" id="MFB9057204.1"/>
    </source>
</evidence>
<organism evidence="1 2">
    <name type="scientific">Mariniflexile ostreae</name>
    <dbReference type="NCBI Taxonomy" id="1520892"/>
    <lineage>
        <taxon>Bacteria</taxon>
        <taxon>Pseudomonadati</taxon>
        <taxon>Bacteroidota</taxon>
        <taxon>Flavobacteriia</taxon>
        <taxon>Flavobacteriales</taxon>
        <taxon>Flavobacteriaceae</taxon>
        <taxon>Mariniflexile</taxon>
    </lineage>
</organism>
<reference evidence="1 2" key="1">
    <citation type="submission" date="2024-09" db="EMBL/GenBank/DDBJ databases">
        <authorList>
            <person name="Sun Q."/>
            <person name="Mori K."/>
        </authorList>
    </citation>
    <scope>NUCLEOTIDE SEQUENCE [LARGE SCALE GENOMIC DNA]</scope>
    <source>
        <strain evidence="1 2">CECT 8622</strain>
    </source>
</reference>